<dbReference type="InterPro" id="IPR036907">
    <property type="entry name" value="5'-Nucleotdase_C_sf"/>
</dbReference>
<dbReference type="InterPro" id="IPR008334">
    <property type="entry name" value="5'-Nucleotdase_C"/>
</dbReference>
<feature type="chain" id="PRO_5044952794" evidence="2">
    <location>
        <begin position="25"/>
        <end position="533"/>
    </location>
</feature>
<sequence length="533" mass="57069">MGEITRRGAIGALALPFAMTQAQAAQTPAAPAEEGPRPAFSFVLVNDIYRVNAEDGRGGYARLAAVVKAERARGVPMLFVHAGDAFSPSLLSGFDQGAHVVALTNLLQPDAFTPGNHEFDFGPEVYAKRVSEARFPFFAANMRDARGRPLPGHADRRIFTLGGYRVGLTGITLSDIPMQSNAGDLTFAPVMETLEEQAALLRREGAQFVVALTHTDRDTDLRIIRSGLVDLLLTGHVHDLFIYWDEQTAAVESSHDANYVTTVDVHVEPGDRGGRLRWSPDFRIHDTLRVAPDPQMQAQVDALEQELSQSLDVALAVLGGELDTRAASVRYREATGGDLVADAIREMSGADVAIVNGGSIRGDRVYPAGATLTRRDILTELPFGNRTVVVKASGATLKKALENGFSRLDARAGRFPQISGMRVTVDPSRPAGDRVTSLEIGARPAGPADAYSVAINDYMLRGGDGYGMFATDDGRGVDAGNRLLASDVMAWLRRKGRFTPRLDGRIRIETGPAARADSAAGAAADTAARGPAR</sequence>
<gene>
    <name evidence="6" type="ORF">ACFOEX_07785</name>
</gene>
<evidence type="ECO:0000256" key="2">
    <source>
        <dbReference type="RuleBase" id="RU362119"/>
    </source>
</evidence>
<keyword evidence="7" id="KW-1185">Reference proteome</keyword>
<dbReference type="PRINTS" id="PR01607">
    <property type="entry name" value="APYRASEFAMLY"/>
</dbReference>
<evidence type="ECO:0000313" key="7">
    <source>
        <dbReference type="Proteomes" id="UP001595536"/>
    </source>
</evidence>
<protein>
    <submittedName>
        <fullName evidence="6">Bifunctional metallophosphatase/5'-nucleotidase</fullName>
    </submittedName>
</protein>
<feature type="signal peptide" evidence="2">
    <location>
        <begin position="1"/>
        <end position="24"/>
    </location>
</feature>
<comment type="similarity">
    <text evidence="2">Belongs to the 5'-nucleotidase family.</text>
</comment>
<dbReference type="PANTHER" id="PTHR11575:SF24">
    <property type="entry name" value="5'-NUCLEOTIDASE"/>
    <property type="match status" value="1"/>
</dbReference>
<evidence type="ECO:0000256" key="1">
    <source>
        <dbReference type="ARBA" id="ARBA00022729"/>
    </source>
</evidence>
<dbReference type="EMBL" id="JBHRUV010000032">
    <property type="protein sequence ID" value="MFC3266251.1"/>
    <property type="molecule type" value="Genomic_DNA"/>
</dbReference>
<dbReference type="SUPFAM" id="SSF56300">
    <property type="entry name" value="Metallo-dependent phosphatases"/>
    <property type="match status" value="1"/>
</dbReference>
<keyword evidence="1 2" id="KW-0732">Signal</keyword>
<feature type="domain" description="5'-Nucleotidase C-terminal" evidence="5">
    <location>
        <begin position="326"/>
        <end position="470"/>
    </location>
</feature>
<accession>A0ABV7LFQ2</accession>
<dbReference type="InterPro" id="IPR004843">
    <property type="entry name" value="Calcineurin-like_PHP"/>
</dbReference>
<reference evidence="7" key="1">
    <citation type="journal article" date="2019" name="Int. J. Syst. Evol. Microbiol.">
        <title>The Global Catalogue of Microorganisms (GCM) 10K type strain sequencing project: providing services to taxonomists for standard genome sequencing and annotation.</title>
        <authorList>
            <consortium name="The Broad Institute Genomics Platform"/>
            <consortium name="The Broad Institute Genome Sequencing Center for Infectious Disease"/>
            <person name="Wu L."/>
            <person name="Ma J."/>
        </authorList>
    </citation>
    <scope>NUCLEOTIDE SEQUENCE [LARGE SCALE GENOMIC DNA]</scope>
    <source>
        <strain evidence="7">CCM 7941</strain>
    </source>
</reference>
<keyword evidence="2" id="KW-0547">Nucleotide-binding</keyword>
<dbReference type="Pfam" id="PF02872">
    <property type="entry name" value="5_nucleotid_C"/>
    <property type="match status" value="1"/>
</dbReference>
<dbReference type="Gene3D" id="3.90.780.10">
    <property type="entry name" value="5'-Nucleotidase, C-terminal domain"/>
    <property type="match status" value="1"/>
</dbReference>
<proteinExistence type="inferred from homology"/>
<organism evidence="6 7">
    <name type="scientific">Camelimonas abortus</name>
    <dbReference type="NCBI Taxonomy" id="1017184"/>
    <lineage>
        <taxon>Bacteria</taxon>
        <taxon>Pseudomonadati</taxon>
        <taxon>Pseudomonadota</taxon>
        <taxon>Alphaproteobacteria</taxon>
        <taxon>Hyphomicrobiales</taxon>
        <taxon>Chelatococcaceae</taxon>
        <taxon>Camelimonas</taxon>
    </lineage>
</organism>
<comment type="caution">
    <text evidence="6">The sequence shown here is derived from an EMBL/GenBank/DDBJ whole genome shotgun (WGS) entry which is preliminary data.</text>
</comment>
<evidence type="ECO:0000256" key="3">
    <source>
        <dbReference type="SAM" id="MobiDB-lite"/>
    </source>
</evidence>
<dbReference type="RefSeq" id="WP_376831528.1">
    <property type="nucleotide sequence ID" value="NZ_JBHLWR010000006.1"/>
</dbReference>
<dbReference type="InterPro" id="IPR006179">
    <property type="entry name" value="5_nucleotidase/apyrase"/>
</dbReference>
<dbReference type="SUPFAM" id="SSF55816">
    <property type="entry name" value="5'-nucleotidase (syn. UDP-sugar hydrolase), C-terminal domain"/>
    <property type="match status" value="1"/>
</dbReference>
<dbReference type="PANTHER" id="PTHR11575">
    <property type="entry name" value="5'-NUCLEOTIDASE-RELATED"/>
    <property type="match status" value="1"/>
</dbReference>
<evidence type="ECO:0000259" key="5">
    <source>
        <dbReference type="Pfam" id="PF02872"/>
    </source>
</evidence>
<dbReference type="Gene3D" id="3.60.21.10">
    <property type="match status" value="1"/>
</dbReference>
<feature type="region of interest" description="Disordered" evidence="3">
    <location>
        <begin position="513"/>
        <end position="533"/>
    </location>
</feature>
<name>A0ABV7LFQ2_9HYPH</name>
<evidence type="ECO:0000259" key="4">
    <source>
        <dbReference type="Pfam" id="PF00149"/>
    </source>
</evidence>
<evidence type="ECO:0000313" key="6">
    <source>
        <dbReference type="EMBL" id="MFC3266251.1"/>
    </source>
</evidence>
<feature type="domain" description="Calcineurin-like phosphoesterase" evidence="4">
    <location>
        <begin position="41"/>
        <end position="239"/>
    </location>
</feature>
<dbReference type="Proteomes" id="UP001595536">
    <property type="component" value="Unassembled WGS sequence"/>
</dbReference>
<keyword evidence="2" id="KW-0378">Hydrolase</keyword>
<dbReference type="Pfam" id="PF00149">
    <property type="entry name" value="Metallophos"/>
    <property type="match status" value="1"/>
</dbReference>
<dbReference type="InterPro" id="IPR029052">
    <property type="entry name" value="Metallo-depent_PP-like"/>
</dbReference>